<keyword evidence="3" id="KW-0677">Repeat</keyword>
<evidence type="ECO:0000256" key="1">
    <source>
        <dbReference type="ARBA" id="ARBA00004245"/>
    </source>
</evidence>
<dbReference type="GO" id="GO:0005815">
    <property type="term" value="C:microtubule organizing center"/>
    <property type="evidence" value="ECO:0007669"/>
    <property type="project" value="TreeGrafter"/>
</dbReference>
<dbReference type="GO" id="GO:0000776">
    <property type="term" value="C:kinetochore"/>
    <property type="evidence" value="ECO:0007669"/>
    <property type="project" value="TreeGrafter"/>
</dbReference>
<dbReference type="GO" id="GO:0072686">
    <property type="term" value="C:mitotic spindle"/>
    <property type="evidence" value="ECO:0007669"/>
    <property type="project" value="TreeGrafter"/>
</dbReference>
<dbReference type="GO" id="GO:0090307">
    <property type="term" value="P:mitotic spindle assembly"/>
    <property type="evidence" value="ECO:0007669"/>
    <property type="project" value="TreeGrafter"/>
</dbReference>
<dbReference type="GO" id="GO:1902903">
    <property type="term" value="P:regulation of supramolecular fiber organization"/>
    <property type="evidence" value="ECO:0007669"/>
    <property type="project" value="UniProtKB-ARBA"/>
</dbReference>
<dbReference type="PANTHER" id="PTHR21567:SF9">
    <property type="entry name" value="CLIP-ASSOCIATING PROTEIN"/>
    <property type="match status" value="1"/>
</dbReference>
<feature type="region of interest" description="Disordered" evidence="6">
    <location>
        <begin position="1073"/>
        <end position="1127"/>
    </location>
</feature>
<evidence type="ECO:0000256" key="6">
    <source>
        <dbReference type="SAM" id="MobiDB-lite"/>
    </source>
</evidence>
<feature type="compositionally biased region" description="Polar residues" evidence="6">
    <location>
        <begin position="723"/>
        <end position="740"/>
    </location>
</feature>
<keyword evidence="2" id="KW-0963">Cytoplasm</keyword>
<feature type="region of interest" description="Disordered" evidence="6">
    <location>
        <begin position="278"/>
        <end position="303"/>
    </location>
</feature>
<feature type="domain" description="TOG" evidence="7">
    <location>
        <begin position="837"/>
        <end position="1075"/>
    </location>
</feature>
<dbReference type="SUPFAM" id="SSF48371">
    <property type="entry name" value="ARM repeat"/>
    <property type="match status" value="2"/>
</dbReference>
<protein>
    <submittedName>
        <fullName evidence="8">CLIP-associating protein 1/2</fullName>
    </submittedName>
</protein>
<keyword evidence="4" id="KW-0206">Cytoskeleton</keyword>
<dbReference type="Pfam" id="PF12348">
    <property type="entry name" value="CLASP_N"/>
    <property type="match status" value="2"/>
</dbReference>
<evidence type="ECO:0000256" key="3">
    <source>
        <dbReference type="ARBA" id="ARBA00022737"/>
    </source>
</evidence>
<dbReference type="GO" id="GO:0031110">
    <property type="term" value="P:regulation of microtubule polymerization or depolymerization"/>
    <property type="evidence" value="ECO:0007669"/>
    <property type="project" value="UniProtKB-ARBA"/>
</dbReference>
<dbReference type="EMBL" id="GEDV01008898">
    <property type="protein sequence ID" value="JAP79659.1"/>
    <property type="molecule type" value="Transcribed_RNA"/>
</dbReference>
<dbReference type="PANTHER" id="PTHR21567">
    <property type="entry name" value="CLASP"/>
    <property type="match status" value="1"/>
</dbReference>
<feature type="region of interest" description="Disordered" evidence="6">
    <location>
        <begin position="1464"/>
        <end position="1484"/>
    </location>
</feature>
<feature type="domain" description="TOG" evidence="7">
    <location>
        <begin position="2"/>
        <end position="229"/>
    </location>
</feature>
<comment type="subcellular location">
    <subcellularLocation>
        <location evidence="1">Cytoplasm</location>
        <location evidence="1">Cytoskeleton</location>
    </subcellularLocation>
</comment>
<accession>A0A131YK37</accession>
<dbReference type="PROSITE" id="PS50077">
    <property type="entry name" value="HEAT_REPEAT"/>
    <property type="match status" value="2"/>
</dbReference>
<feature type="repeat" description="HEAT" evidence="5">
    <location>
        <begin position="1405"/>
        <end position="1443"/>
    </location>
</feature>
<name>A0A131YK37_RHIAP</name>
<evidence type="ECO:0000313" key="8">
    <source>
        <dbReference type="EMBL" id="JAP79659.1"/>
    </source>
</evidence>
<feature type="domain" description="TOG" evidence="7">
    <location>
        <begin position="339"/>
        <end position="571"/>
    </location>
</feature>
<dbReference type="GO" id="GO:0008017">
    <property type="term" value="F:microtubule binding"/>
    <property type="evidence" value="ECO:0007669"/>
    <property type="project" value="TreeGrafter"/>
</dbReference>
<dbReference type="GO" id="GO:0005881">
    <property type="term" value="C:cytoplasmic microtubule"/>
    <property type="evidence" value="ECO:0007669"/>
    <property type="project" value="TreeGrafter"/>
</dbReference>
<feature type="compositionally biased region" description="Low complexity" evidence="6">
    <location>
        <begin position="566"/>
        <end position="576"/>
    </location>
</feature>
<sequence length="1484" mass="164335">MALVVGLEQFVPQLSSQDTKKRLQLGATLLSYLEDPLNLVDCTEMGAVIDGLVSWLNSSNSKVAQNGLEILSILAERLKEDFRPYISTVISAAIDRMGDSKDSVREQAKFFTMKLMTVSSPQYILEKMMPAFSHKNFRIREEVLLCLQDTINAYGPQNLSLMKFMPLIAKLLGDPNSQVRDTAFQTFVIIYTHVGERVRMDLGKKYGIPPAKLQALFNKFDEVKSSGQLLQTATLDLAHRGDDELDRAVHSDINDAEASLGKASKRASSAPPNRRAVLATPIKPAQQPSTATTPATLTRKHSLKGAPPVKAAVSANAGAVDEEMFIRSFEDVPKTQLYSAKELEHELTKIRQILSDTNTDWERRIEVLRHLRSLLIAGAADYEELFTSLRLLEPSFQVLVRDLRSQVVREACITIAYLSQQLGHKLDHFSEAVLPALINLIPNSAKIMSTSGIVTVRFIIQHTHVSRLIPVITMNLSSKSKDIRRSCFEFLDQLLHTWPTHTLERHIAILQEAIRKGISDADPEARAFSRKAFWGFADHFKEQADVLLNSLDSGKQRMLQGELCMSNSSSSNSLNSAQGRPLKHSVSSHGSMENLRPGSGSATLGRRSGVPVYNNTRSASVRSNSAIDLGAARRARARAFTTAQNRGTGASLPRPGTKRADTVSSTMASPERISRSRTKGVSQSQPSSRSGSPTSRLSYATYSATHTDGTGRVRRKSGIPTPVGTSREASPTRPTATTPGMTGMYERRLSGSTRRPFGGAGDRYHPTTITTGAPLMAQQILQQSKEAEAAVADALECWNTPPRKNRYNAFDDQSDESETSSVCSDRSFSSYNRGGYEGHIPVQDVPTILKHLSSIHWSDRKEGLLGLLSVLRSGRTLSLPDLKKVTDMFTKMFMDPHTKVFTLFLEALGELIHVHSADLHNWLYVLLTRLFIKTGTDLLSSLQMKIQKILSIIRDSFPHGDQFQAVVRYITDPTQTPNIKVKITILRYLMSLLQAMDSGDLLVNTPETHSMVAKIFAWIRDQKSPELKRHAQEVIVSIFKLRPAEINGLLSRLDPDNQALAMGLIQSYMRGRTDDSELRTSSPITAHVHSPISSTPNRGSRSSGSRSSTPLQRSLEEEEDNTENLNPDELYSSLLRRTTAQIHRLALDPGRGMDSMDSNLTPTSRGAELLLPPLGGGSFRQRLAPQNWEESCTFTQQQRLTGSREASPVKRMASWEYDGETGMHRIRRTSLDGGVGKSEQDTLNNIFAILQNPNSRTEHRKQALSELMPLTKDGSPELWDENFRNVLRCLVENLEEQVVPVKVAALRALAELLKRQPQHFHNYAELTLIKIFGTFKQSEREVSRAAELCSMEAAAALPPEQTMRLLQSLIGESDEQELVIAAIKVMSRLVEVHSKRIIVDLLPQMMPVLLKAYDHNESSVRKAAVFCMVTLHGVVGSDLMKPHLASLTGCKLKLLNLYIQRAQGNSSGSTPGSPSNTASSSSNP</sequence>
<dbReference type="SMART" id="SM01349">
    <property type="entry name" value="TOG"/>
    <property type="match status" value="4"/>
</dbReference>
<feature type="region of interest" description="Disordered" evidence="6">
    <location>
        <begin position="640"/>
        <end position="767"/>
    </location>
</feature>
<evidence type="ECO:0000256" key="2">
    <source>
        <dbReference type="ARBA" id="ARBA00022490"/>
    </source>
</evidence>
<dbReference type="FunFam" id="1.25.10.10:FF:000005">
    <property type="entry name" value="CLIP-associating protein 1 isoform 2"/>
    <property type="match status" value="1"/>
</dbReference>
<dbReference type="InterPro" id="IPR011989">
    <property type="entry name" value="ARM-like"/>
</dbReference>
<dbReference type="InterPro" id="IPR016024">
    <property type="entry name" value="ARM-type_fold"/>
</dbReference>
<feature type="compositionally biased region" description="Low complexity" evidence="6">
    <location>
        <begin position="682"/>
        <end position="698"/>
    </location>
</feature>
<feature type="region of interest" description="Disordered" evidence="6">
    <location>
        <begin position="565"/>
        <end position="617"/>
    </location>
</feature>
<dbReference type="InterPro" id="IPR034085">
    <property type="entry name" value="TOG"/>
</dbReference>
<dbReference type="InterPro" id="IPR021133">
    <property type="entry name" value="HEAT_type_2"/>
</dbReference>
<reference evidence="8" key="1">
    <citation type="journal article" date="2016" name="Ticks Tick Borne Dis.">
        <title>De novo assembly and annotation of the salivary gland transcriptome of Rhipicephalus appendiculatus male and female ticks during blood feeding.</title>
        <authorList>
            <person name="de Castro M.H."/>
            <person name="de Klerk D."/>
            <person name="Pienaar R."/>
            <person name="Latif A.A."/>
            <person name="Rees D.J."/>
            <person name="Mans B.J."/>
        </authorList>
    </citation>
    <scope>NUCLEOTIDE SEQUENCE</scope>
    <source>
        <tissue evidence="8">Salivary glands</tissue>
    </source>
</reference>
<dbReference type="Gene3D" id="1.25.10.10">
    <property type="entry name" value="Leucine-rich Repeat Variant"/>
    <property type="match status" value="4"/>
</dbReference>
<feature type="repeat" description="HEAT" evidence="5">
    <location>
        <begin position="164"/>
        <end position="202"/>
    </location>
</feature>
<evidence type="ECO:0000259" key="7">
    <source>
        <dbReference type="SMART" id="SM01349"/>
    </source>
</evidence>
<dbReference type="GO" id="GO:0040001">
    <property type="term" value="P:establishment of mitotic spindle localization"/>
    <property type="evidence" value="ECO:0007669"/>
    <property type="project" value="TreeGrafter"/>
</dbReference>
<organism evidence="8">
    <name type="scientific">Rhipicephalus appendiculatus</name>
    <name type="common">Brown ear tick</name>
    <dbReference type="NCBI Taxonomy" id="34631"/>
    <lineage>
        <taxon>Eukaryota</taxon>
        <taxon>Metazoa</taxon>
        <taxon>Ecdysozoa</taxon>
        <taxon>Arthropoda</taxon>
        <taxon>Chelicerata</taxon>
        <taxon>Arachnida</taxon>
        <taxon>Acari</taxon>
        <taxon>Parasitiformes</taxon>
        <taxon>Ixodida</taxon>
        <taxon>Ixodoidea</taxon>
        <taxon>Ixodidae</taxon>
        <taxon>Rhipicephalinae</taxon>
        <taxon>Rhipicephalus</taxon>
        <taxon>Rhipicephalus</taxon>
    </lineage>
</organism>
<dbReference type="InterPro" id="IPR024395">
    <property type="entry name" value="CLASP_N_dom"/>
</dbReference>
<evidence type="ECO:0000256" key="4">
    <source>
        <dbReference type="ARBA" id="ARBA00023212"/>
    </source>
</evidence>
<dbReference type="GO" id="GO:0045180">
    <property type="term" value="C:basal cortex"/>
    <property type="evidence" value="ECO:0007669"/>
    <property type="project" value="TreeGrafter"/>
</dbReference>
<feature type="compositionally biased region" description="Low complexity" evidence="6">
    <location>
        <begin position="1093"/>
        <end position="1113"/>
    </location>
</feature>
<feature type="domain" description="TOG" evidence="7">
    <location>
        <begin position="1235"/>
        <end position="1468"/>
    </location>
</feature>
<feature type="compositionally biased region" description="Low complexity" evidence="6">
    <location>
        <begin position="284"/>
        <end position="297"/>
    </location>
</feature>
<proteinExistence type="predicted"/>
<dbReference type="GO" id="GO:0005876">
    <property type="term" value="C:spindle microtubule"/>
    <property type="evidence" value="ECO:0007669"/>
    <property type="project" value="TreeGrafter"/>
</dbReference>
<evidence type="ECO:0000256" key="5">
    <source>
        <dbReference type="PROSITE-ProRule" id="PRU00103"/>
    </source>
</evidence>